<keyword evidence="2" id="KW-1185">Reference proteome</keyword>
<accession>A0A7D4B0L6</accession>
<dbReference type="Proteomes" id="UP000503088">
    <property type="component" value="Chromosome"/>
</dbReference>
<proteinExistence type="predicted"/>
<sequence length="81" mass="9336">MKEKINNLIRAGDFIKATILVENMDVDKLEGILLELSFDTEDIGVYTLLNTLLLKEETSEIHHLPFYRRLSSSFSSFQKSD</sequence>
<organism evidence="1 2">
    <name type="scientific">Kroppenstedtia pulmonis</name>
    <dbReference type="NCBI Taxonomy" id="1380685"/>
    <lineage>
        <taxon>Bacteria</taxon>
        <taxon>Bacillati</taxon>
        <taxon>Bacillota</taxon>
        <taxon>Bacilli</taxon>
        <taxon>Bacillales</taxon>
        <taxon>Thermoactinomycetaceae</taxon>
        <taxon>Kroppenstedtia</taxon>
    </lineage>
</organism>
<name>A0A7D4B0L6_9BACL</name>
<evidence type="ECO:0000313" key="2">
    <source>
        <dbReference type="Proteomes" id="UP000503088"/>
    </source>
</evidence>
<dbReference type="EMBL" id="CP048104">
    <property type="protein sequence ID" value="QKG83146.1"/>
    <property type="molecule type" value="Genomic_DNA"/>
</dbReference>
<gene>
    <name evidence="1" type="ORF">GXN76_00830</name>
</gene>
<evidence type="ECO:0000313" key="1">
    <source>
        <dbReference type="EMBL" id="QKG83146.1"/>
    </source>
</evidence>
<dbReference type="RefSeq" id="WP_173219334.1">
    <property type="nucleotide sequence ID" value="NZ_CP048104.1"/>
</dbReference>
<protein>
    <submittedName>
        <fullName evidence="1">Uncharacterized protein</fullName>
    </submittedName>
</protein>
<reference evidence="1 2" key="1">
    <citation type="submission" date="2020-01" db="EMBL/GenBank/DDBJ databases">
        <authorList>
            <person name="Gulvik C.A."/>
            <person name="Batra D.G."/>
        </authorList>
    </citation>
    <scope>NUCLEOTIDE SEQUENCE [LARGE SCALE GENOMIC DNA]</scope>
    <source>
        <strain evidence="1 2">W9323</strain>
    </source>
</reference>
<dbReference type="KEGG" id="kpul:GXN76_00830"/>
<dbReference type="AlphaFoldDB" id="A0A7D4B0L6"/>